<dbReference type="Gene3D" id="3.40.50.1980">
    <property type="entry name" value="Nitrogenase molybdenum iron protein domain"/>
    <property type="match status" value="2"/>
</dbReference>
<gene>
    <name evidence="5" type="ORF">G5B42_04385</name>
</gene>
<accession>A0A8J6LIL4</accession>
<dbReference type="PANTHER" id="PTHR30535:SF34">
    <property type="entry name" value="MOLYBDATE-BINDING PROTEIN MOLA"/>
    <property type="match status" value="1"/>
</dbReference>
<dbReference type="CDD" id="cd01144">
    <property type="entry name" value="BtuF"/>
    <property type="match status" value="1"/>
</dbReference>
<evidence type="ECO:0000259" key="4">
    <source>
        <dbReference type="PROSITE" id="PS50983"/>
    </source>
</evidence>
<evidence type="ECO:0000313" key="5">
    <source>
        <dbReference type="EMBL" id="MBA2132781.1"/>
    </source>
</evidence>
<dbReference type="Pfam" id="PF01497">
    <property type="entry name" value="Peripla_BP_2"/>
    <property type="match status" value="1"/>
</dbReference>
<dbReference type="InterPro" id="IPR054828">
    <property type="entry name" value="Vit_B12_bind_prot"/>
</dbReference>
<dbReference type="SUPFAM" id="SSF53807">
    <property type="entry name" value="Helical backbone' metal receptor"/>
    <property type="match status" value="1"/>
</dbReference>
<keyword evidence="3" id="KW-0175">Coiled coil</keyword>
<comment type="similarity">
    <text evidence="1">Belongs to the bacterial solute-binding protein 8 family.</text>
</comment>
<name>A0A8J6LIL4_9FIRM</name>
<evidence type="ECO:0000256" key="1">
    <source>
        <dbReference type="ARBA" id="ARBA00008814"/>
    </source>
</evidence>
<dbReference type="InterPro" id="IPR002491">
    <property type="entry name" value="ABC_transptr_periplasmic_BD"/>
</dbReference>
<proteinExistence type="inferred from homology"/>
<dbReference type="GO" id="GO:0071281">
    <property type="term" value="P:cellular response to iron ion"/>
    <property type="evidence" value="ECO:0007669"/>
    <property type="project" value="TreeGrafter"/>
</dbReference>
<feature type="coiled-coil region" evidence="3">
    <location>
        <begin position="150"/>
        <end position="177"/>
    </location>
</feature>
<dbReference type="NCBIfam" id="NF038402">
    <property type="entry name" value="TroA_like"/>
    <property type="match status" value="1"/>
</dbReference>
<evidence type="ECO:0000256" key="3">
    <source>
        <dbReference type="SAM" id="Coils"/>
    </source>
</evidence>
<evidence type="ECO:0000256" key="2">
    <source>
        <dbReference type="ARBA" id="ARBA00022729"/>
    </source>
</evidence>
<comment type="caution">
    <text evidence="5">The sequence shown here is derived from an EMBL/GenBank/DDBJ whole genome shotgun (WGS) entry which is preliminary data.</text>
</comment>
<dbReference type="RefSeq" id="WP_181339238.1">
    <property type="nucleotide sequence ID" value="NZ_JAAKDE010000008.1"/>
</dbReference>
<reference evidence="5" key="1">
    <citation type="submission" date="2020-06" db="EMBL/GenBank/DDBJ databases">
        <title>Novel chitinolytic bacterium.</title>
        <authorList>
            <person name="Ungkulpasvich U."/>
            <person name="Kosugi A."/>
            <person name="Uke A."/>
        </authorList>
    </citation>
    <scope>NUCLEOTIDE SEQUENCE</scope>
    <source>
        <strain evidence="5">UUS1-1</strain>
    </source>
</reference>
<dbReference type="InterPro" id="IPR050902">
    <property type="entry name" value="ABC_Transporter_SBP"/>
</dbReference>
<keyword evidence="6" id="KW-1185">Reference proteome</keyword>
<protein>
    <submittedName>
        <fullName evidence="5">Cobalamin-binding protein</fullName>
    </submittedName>
</protein>
<dbReference type="PANTHER" id="PTHR30535">
    <property type="entry name" value="VITAMIN B12-BINDING PROTEIN"/>
    <property type="match status" value="1"/>
</dbReference>
<evidence type="ECO:0000313" key="6">
    <source>
        <dbReference type="Proteomes" id="UP000657177"/>
    </source>
</evidence>
<feature type="domain" description="Fe/B12 periplasmic-binding" evidence="4">
    <location>
        <begin position="49"/>
        <end position="297"/>
    </location>
</feature>
<dbReference type="Proteomes" id="UP000657177">
    <property type="component" value="Unassembled WGS sequence"/>
</dbReference>
<organism evidence="5 6">
    <name type="scientific">Capillibacterium thermochitinicola</name>
    <dbReference type="NCBI Taxonomy" id="2699427"/>
    <lineage>
        <taxon>Bacteria</taxon>
        <taxon>Bacillati</taxon>
        <taxon>Bacillota</taxon>
        <taxon>Capillibacterium</taxon>
    </lineage>
</organism>
<dbReference type="AlphaFoldDB" id="A0A8J6LIL4"/>
<sequence length="297" mass="32206">MTRPKTMIRTGMVIGLCLLMALSIGAGEFPLHLTDQFGREITLDRLPARIVSGSPGNTEILFALGLADRIVGVTDWCDYPLAAQNKPKIGNITPLNVERVLALRPDLVLACNLNGKEPVENLTALGVPTFALNPVSFADLCAAIRLVGRLTATEDAAEQLAQELETALDNLRPEERRSGPKPKVFIAIGQDMTDLWTAGTGTFLDEAVTALGWENIAGGLGFSWGQIGLEYILAQNPAVILTELTPDVFARDPFFRELAAVKHNQVFQVNIDIFSRPGPRLIGALQDLARLGEQVQE</sequence>
<keyword evidence="2" id="KW-0732">Signal</keyword>
<dbReference type="EMBL" id="JAAKDE010000008">
    <property type="protein sequence ID" value="MBA2132781.1"/>
    <property type="molecule type" value="Genomic_DNA"/>
</dbReference>
<dbReference type="PROSITE" id="PS50983">
    <property type="entry name" value="FE_B12_PBP"/>
    <property type="match status" value="1"/>
</dbReference>